<feature type="transmembrane region" description="Helical" evidence="1">
    <location>
        <begin position="138"/>
        <end position="159"/>
    </location>
</feature>
<keyword evidence="1" id="KW-0472">Membrane</keyword>
<evidence type="ECO:0000313" key="2">
    <source>
        <dbReference type="EMBL" id="HGI43790.1"/>
    </source>
</evidence>
<name>A0A7C4FFC8_THEPE</name>
<feature type="transmembrane region" description="Helical" evidence="1">
    <location>
        <begin position="98"/>
        <end position="118"/>
    </location>
</feature>
<reference evidence="2" key="1">
    <citation type="journal article" date="2020" name="mSystems">
        <title>Genome- and Community-Level Interaction Insights into Carbon Utilization and Element Cycling Functions of Hydrothermarchaeota in Hydrothermal Sediment.</title>
        <authorList>
            <person name="Zhou Z."/>
            <person name="Liu Y."/>
            <person name="Xu W."/>
            <person name="Pan J."/>
            <person name="Luo Z.H."/>
            <person name="Li M."/>
        </authorList>
    </citation>
    <scope>NUCLEOTIDE SEQUENCE [LARGE SCALE GENOMIC DNA]</scope>
    <source>
        <strain evidence="2">SpSt-735</strain>
    </source>
</reference>
<proteinExistence type="predicted"/>
<keyword evidence="1" id="KW-0812">Transmembrane</keyword>
<feature type="transmembrane region" description="Helical" evidence="1">
    <location>
        <begin position="7"/>
        <end position="24"/>
    </location>
</feature>
<gene>
    <name evidence="2" type="ORF">ENV17_05355</name>
</gene>
<sequence length="245" mass="28015">MSKYVMLQYGLGMALMVIFAYVNANYPEHTGLFFTLYFVVFMGILLLLTGRQARGILRDIEQVSKGEVIYEAPSTEVAKLREKDFENTRPELAAQAKYAMLPFLAILLFLVMYSLPWVRDSFLSLGRSFTDDAKLANFLSFLTFYGVFYIFSVATGIAARKFQGKTGTLQIASKYKVTTRGLLVDERLPIVFPAKGRITVNTRRRFVELELEQQVMGTRVKQRVRLYNPEPSKLAALLKPYVQER</sequence>
<dbReference type="AlphaFoldDB" id="A0A7C4FFC8"/>
<keyword evidence="1" id="KW-1133">Transmembrane helix</keyword>
<dbReference type="InterPro" id="IPR009198">
    <property type="entry name" value="UCP014484_TM"/>
</dbReference>
<evidence type="ECO:0000256" key="1">
    <source>
        <dbReference type="SAM" id="Phobius"/>
    </source>
</evidence>
<dbReference type="EMBL" id="DTFI01000124">
    <property type="protein sequence ID" value="HGI43790.1"/>
    <property type="molecule type" value="Genomic_DNA"/>
</dbReference>
<feature type="transmembrane region" description="Helical" evidence="1">
    <location>
        <begin position="30"/>
        <end position="48"/>
    </location>
</feature>
<accession>A0A7C4FFC8</accession>
<comment type="caution">
    <text evidence="2">The sequence shown here is derived from an EMBL/GenBank/DDBJ whole genome shotgun (WGS) entry which is preliminary data.</text>
</comment>
<dbReference type="Pfam" id="PF09973">
    <property type="entry name" value="DUF2208"/>
    <property type="match status" value="1"/>
</dbReference>
<organism evidence="2">
    <name type="scientific">Thermofilum pendens</name>
    <dbReference type="NCBI Taxonomy" id="2269"/>
    <lineage>
        <taxon>Archaea</taxon>
        <taxon>Thermoproteota</taxon>
        <taxon>Thermoprotei</taxon>
        <taxon>Thermofilales</taxon>
        <taxon>Thermofilaceae</taxon>
        <taxon>Thermofilum</taxon>
    </lineage>
</organism>
<protein>
    <submittedName>
        <fullName evidence="2">DUF2208 domain-containing protein</fullName>
    </submittedName>
</protein>